<dbReference type="RefSeq" id="WP_285152741.1">
    <property type="nucleotide sequence ID" value="NZ_JASSPP010000003.1"/>
</dbReference>
<dbReference type="Pfam" id="PF00106">
    <property type="entry name" value="adh_short"/>
    <property type="match status" value="1"/>
</dbReference>
<dbReference type="EMBL" id="JASSPP010000003">
    <property type="protein sequence ID" value="MDK9580396.1"/>
    <property type="molecule type" value="Genomic_DNA"/>
</dbReference>
<dbReference type="PANTHER" id="PTHR42901">
    <property type="entry name" value="ALCOHOL DEHYDROGENASE"/>
    <property type="match status" value="1"/>
</dbReference>
<dbReference type="Gene3D" id="3.40.50.720">
    <property type="entry name" value="NAD(P)-binding Rossmann-like Domain"/>
    <property type="match status" value="1"/>
</dbReference>
<dbReference type="SUPFAM" id="SSF51735">
    <property type="entry name" value="NAD(P)-binding Rossmann-fold domains"/>
    <property type="match status" value="1"/>
</dbReference>
<keyword evidence="2" id="KW-0560">Oxidoreductase</keyword>
<comment type="similarity">
    <text evidence="1">Belongs to the short-chain dehydrogenases/reductases (SDR) family.</text>
</comment>
<evidence type="ECO:0000256" key="1">
    <source>
        <dbReference type="ARBA" id="ARBA00006484"/>
    </source>
</evidence>
<proteinExistence type="inferred from homology"/>
<dbReference type="InterPro" id="IPR036291">
    <property type="entry name" value="NAD(P)-bd_dom_sf"/>
</dbReference>
<dbReference type="PIRSF" id="PIRSF000126">
    <property type="entry name" value="11-beta-HSD1"/>
    <property type="match status" value="1"/>
</dbReference>
<protein>
    <submittedName>
        <fullName evidence="3">SDR family NAD(P)-dependent oxidoreductase</fullName>
    </submittedName>
</protein>
<dbReference type="InterPro" id="IPR002347">
    <property type="entry name" value="SDR_fam"/>
</dbReference>
<name>A0ABT7HIQ1_9FUSO</name>
<reference evidence="3 4" key="1">
    <citation type="submission" date="2023-06" db="EMBL/GenBank/DDBJ databases">
        <title>Antibody response to the Sneathia vaginalis cytopathogenic toxin A during pregnancy.</title>
        <authorList>
            <person name="Mccoy Z.T."/>
            <person name="Serrano M.G."/>
            <person name="Spaine K."/>
            <person name="Edwards D.J."/>
            <person name="Buck G.A."/>
            <person name="Jefferson K."/>
        </authorList>
    </citation>
    <scope>NUCLEOTIDE SEQUENCE [LARGE SCALE GENOMIC DNA]</scope>
    <source>
        <strain evidence="3 4">CCUG 42621</strain>
    </source>
</reference>
<dbReference type="Proteomes" id="UP001225134">
    <property type="component" value="Unassembled WGS sequence"/>
</dbReference>
<gene>
    <name evidence="3" type="ORF">QQA45_02550</name>
</gene>
<sequence>MKKLCIITGATSGIGLELAKLFSCENIQLLLISSNLDNLKRTKMLLENKLATIDILEMDLANNFNIEKIKEKIKDKQLYCLINNAGFGDLNSFILSDIEKAENMIKLNNIALTKLCHFFLNETKESTEPIYLLNVASIAGFMPGPLMAVYYATKAYTLSFTRALRYEMRKKKNIRICCLCPGPTKTNFTKDFIKKPKIFSNIFSMQAKDVAITAYYGLLKNKELIIPGVLNYIAIKIIPFIPNKLISAITNKIMKIK</sequence>
<accession>A0ABT7HIQ1</accession>
<keyword evidence="4" id="KW-1185">Reference proteome</keyword>
<comment type="caution">
    <text evidence="3">The sequence shown here is derived from an EMBL/GenBank/DDBJ whole genome shotgun (WGS) entry which is preliminary data.</text>
</comment>
<dbReference type="CDD" id="cd05233">
    <property type="entry name" value="SDR_c"/>
    <property type="match status" value="1"/>
</dbReference>
<evidence type="ECO:0000313" key="4">
    <source>
        <dbReference type="Proteomes" id="UP001225134"/>
    </source>
</evidence>
<evidence type="ECO:0000256" key="2">
    <source>
        <dbReference type="ARBA" id="ARBA00023002"/>
    </source>
</evidence>
<dbReference type="PRINTS" id="PR00081">
    <property type="entry name" value="GDHRDH"/>
</dbReference>
<evidence type="ECO:0000313" key="3">
    <source>
        <dbReference type="EMBL" id="MDK9580396.1"/>
    </source>
</evidence>
<organism evidence="3 4">
    <name type="scientific">Sneathia sanguinegens</name>
    <dbReference type="NCBI Taxonomy" id="40543"/>
    <lineage>
        <taxon>Bacteria</taxon>
        <taxon>Fusobacteriati</taxon>
        <taxon>Fusobacteriota</taxon>
        <taxon>Fusobacteriia</taxon>
        <taxon>Fusobacteriales</taxon>
        <taxon>Leptotrichiaceae</taxon>
        <taxon>Sneathia</taxon>
    </lineage>
</organism>
<dbReference type="PANTHER" id="PTHR42901:SF1">
    <property type="entry name" value="ALCOHOL DEHYDROGENASE"/>
    <property type="match status" value="1"/>
</dbReference>